<evidence type="ECO:0000256" key="1">
    <source>
        <dbReference type="ARBA" id="ARBA00006196"/>
    </source>
</evidence>
<dbReference type="OrthoDB" id="19091at2759"/>
<evidence type="ECO:0000256" key="2">
    <source>
        <dbReference type="ARBA" id="ARBA00023157"/>
    </source>
</evidence>
<dbReference type="GO" id="GO:0005634">
    <property type="term" value="C:nucleus"/>
    <property type="evidence" value="ECO:0007669"/>
    <property type="project" value="TreeGrafter"/>
</dbReference>
<dbReference type="GO" id="GO:0045332">
    <property type="term" value="P:phospholipid translocation"/>
    <property type="evidence" value="ECO:0007669"/>
    <property type="project" value="TreeGrafter"/>
</dbReference>
<comment type="catalytic activity">
    <reaction evidence="3">
        <text>a 1,2-diacyl-sn-glycero-3-phosphate(in) = a 1,2-diacyl-sn-glycero-3-phosphate(out)</text>
        <dbReference type="Rhea" id="RHEA:36435"/>
        <dbReference type="ChEBI" id="CHEBI:58608"/>
    </reaction>
</comment>
<gene>
    <name evidence="4" type="ORF">EB796_011482</name>
</gene>
<accession>A0A7J7JX06</accession>
<comment type="similarity">
    <text evidence="1">Belongs to the TRIAP1/MDM35 family.</text>
</comment>
<name>A0A7J7JX06_BUGNE</name>
<dbReference type="InterPro" id="IPR007918">
    <property type="entry name" value="MDM35_apoptosis"/>
</dbReference>
<evidence type="ECO:0000313" key="5">
    <source>
        <dbReference type="Proteomes" id="UP000593567"/>
    </source>
</evidence>
<dbReference type="EMBL" id="VXIV02001736">
    <property type="protein sequence ID" value="KAF6030211.1"/>
    <property type="molecule type" value="Genomic_DNA"/>
</dbReference>
<reference evidence="4" key="1">
    <citation type="submission" date="2020-06" db="EMBL/GenBank/DDBJ databases">
        <title>Draft genome of Bugula neritina, a colonial animal packing powerful symbionts and potential medicines.</title>
        <authorList>
            <person name="Rayko M."/>
        </authorList>
    </citation>
    <scope>NUCLEOTIDE SEQUENCE [LARGE SCALE GENOMIC DNA]</scope>
    <source>
        <strain evidence="4">Kwan_BN1</strain>
    </source>
</reference>
<proteinExistence type="inferred from homology"/>
<dbReference type="Proteomes" id="UP000593567">
    <property type="component" value="Unassembled WGS sequence"/>
</dbReference>
<dbReference type="GO" id="GO:0005829">
    <property type="term" value="C:cytosol"/>
    <property type="evidence" value="ECO:0007669"/>
    <property type="project" value="TreeGrafter"/>
</dbReference>
<sequence>MDSIGEECKELKKKYDECFNEWFGEQYLKGKTTDPCKVLFKEYRECVHRVLVEKGIDVQEAYEKVLGTSKELSDPNKKETETQNVKK</sequence>
<comment type="caution">
    <text evidence="4">The sequence shown here is derived from an EMBL/GenBank/DDBJ whole genome shotgun (WGS) entry which is preliminary data.</text>
</comment>
<dbReference type="PROSITE" id="PS51808">
    <property type="entry name" value="CHCH"/>
    <property type="match status" value="1"/>
</dbReference>
<organism evidence="4 5">
    <name type="scientific">Bugula neritina</name>
    <name type="common">Brown bryozoan</name>
    <name type="synonym">Sertularia neritina</name>
    <dbReference type="NCBI Taxonomy" id="10212"/>
    <lineage>
        <taxon>Eukaryota</taxon>
        <taxon>Metazoa</taxon>
        <taxon>Spiralia</taxon>
        <taxon>Lophotrochozoa</taxon>
        <taxon>Bryozoa</taxon>
        <taxon>Gymnolaemata</taxon>
        <taxon>Cheilostomatida</taxon>
        <taxon>Flustrina</taxon>
        <taxon>Buguloidea</taxon>
        <taxon>Bugulidae</taxon>
        <taxon>Bugula</taxon>
    </lineage>
</organism>
<protein>
    <submittedName>
        <fullName evidence="4">TRIAP1</fullName>
    </submittedName>
</protein>
<evidence type="ECO:0000313" key="4">
    <source>
        <dbReference type="EMBL" id="KAF6030211.1"/>
    </source>
</evidence>
<evidence type="ECO:0000256" key="3">
    <source>
        <dbReference type="ARBA" id="ARBA00023706"/>
    </source>
</evidence>
<keyword evidence="2" id="KW-1015">Disulfide bond</keyword>
<dbReference type="AlphaFoldDB" id="A0A7J7JX06"/>
<dbReference type="Pfam" id="PF05254">
    <property type="entry name" value="UPF0203"/>
    <property type="match status" value="1"/>
</dbReference>
<dbReference type="GO" id="GO:0005758">
    <property type="term" value="C:mitochondrial intermembrane space"/>
    <property type="evidence" value="ECO:0007669"/>
    <property type="project" value="TreeGrafter"/>
</dbReference>
<dbReference type="PANTHER" id="PTHR46403:SF1">
    <property type="entry name" value="TP53-REGULATED INHIBITOR OF APOPTOSIS 1"/>
    <property type="match status" value="1"/>
</dbReference>
<dbReference type="PANTHER" id="PTHR46403">
    <property type="entry name" value="TP53-REGULATED INHIBITOR OF APOPTOSIS 1"/>
    <property type="match status" value="1"/>
</dbReference>
<keyword evidence="5" id="KW-1185">Reference proteome</keyword>
<dbReference type="GO" id="GO:1990050">
    <property type="term" value="F:phosphatidic acid transfer activity"/>
    <property type="evidence" value="ECO:0007669"/>
    <property type="project" value="TreeGrafter"/>
</dbReference>